<keyword evidence="2" id="KW-0378">Hydrolase</keyword>
<evidence type="ECO:0000256" key="1">
    <source>
        <dbReference type="ARBA" id="ARBA00022516"/>
    </source>
</evidence>
<dbReference type="GO" id="GO:0006633">
    <property type="term" value="P:fatty acid biosynthetic process"/>
    <property type="evidence" value="ECO:0007669"/>
    <property type="project" value="UniProtKB-KW"/>
</dbReference>
<evidence type="ECO:0000256" key="2">
    <source>
        <dbReference type="ARBA" id="ARBA00022801"/>
    </source>
</evidence>
<keyword evidence="1" id="KW-0444">Lipid biosynthesis</keyword>
<dbReference type="PIRSF" id="PIRSF011489">
    <property type="entry name" value="DUF479"/>
    <property type="match status" value="1"/>
</dbReference>
<dbReference type="RefSeq" id="WP_063364040.1">
    <property type="nucleotide sequence ID" value="NZ_AUXZ01000130.1"/>
</dbReference>
<gene>
    <name evidence="5" type="ORF">N476_04735</name>
</gene>
<dbReference type="PANTHER" id="PTHR38764:SF1">
    <property type="entry name" value="ACYL CARRIER PROTEIN PHOSPHODIESTERASE"/>
    <property type="match status" value="1"/>
</dbReference>
<dbReference type="Pfam" id="PF04336">
    <property type="entry name" value="ACP_PD"/>
    <property type="match status" value="1"/>
</dbReference>
<evidence type="ECO:0008006" key="7">
    <source>
        <dbReference type="Google" id="ProtNLM"/>
    </source>
</evidence>
<accession>A0A167AFB7</accession>
<evidence type="ECO:0000313" key="5">
    <source>
        <dbReference type="EMBL" id="KZN45324.1"/>
    </source>
</evidence>
<comment type="caution">
    <text evidence="5">The sequence shown here is derived from an EMBL/GenBank/DDBJ whole genome shotgun (WGS) entry which is preliminary data.</text>
</comment>
<keyword evidence="3" id="KW-0443">Lipid metabolism</keyword>
<sequence length="200" mass="23440">MNYLAHLFLAQNNAESYHGNLLGDFQKGVDTKTLSPQTKRALKNHILVDKFTDTHPQVKQSKIIFTAKRRRFSGIAIDVLYDHLLIKHWDQFSDCHFDEFKSNSYRLLSQKLPIMHPPMQKVIKNVITHDWFTQYRSFTGTTQALDNIANRIRFKNGFHGIGVEIFEHFEPLEQSFLSFFPDLIEYIRCYGPEEQDSSNN</sequence>
<keyword evidence="4" id="KW-0276">Fatty acid metabolism</keyword>
<dbReference type="PANTHER" id="PTHR38764">
    <property type="entry name" value="ACYL CARRIER PROTEIN PHOSPHODIESTERASE"/>
    <property type="match status" value="1"/>
</dbReference>
<dbReference type="GO" id="GO:0008770">
    <property type="term" value="F:[acyl-carrier-protein] phosphodiesterase activity"/>
    <property type="evidence" value="ECO:0007669"/>
    <property type="project" value="InterPro"/>
</dbReference>
<reference evidence="5 6" key="1">
    <citation type="submission" date="2013-07" db="EMBL/GenBank/DDBJ databases">
        <title>Comparative Genomic and Metabolomic Analysis of Twelve Strains of Pseudoalteromonas luteoviolacea.</title>
        <authorList>
            <person name="Vynne N.G."/>
            <person name="Mansson M."/>
            <person name="Gram L."/>
        </authorList>
    </citation>
    <scope>NUCLEOTIDE SEQUENCE [LARGE SCALE GENOMIC DNA]</scope>
    <source>
        <strain evidence="5 6">H33</strain>
    </source>
</reference>
<protein>
    <recommendedName>
        <fullName evidence="7">ACP phosphodiesterase</fullName>
    </recommendedName>
</protein>
<name>A0A167AFB7_9GAMM</name>
<keyword evidence="4" id="KW-0275">Fatty acid biosynthesis</keyword>
<dbReference type="Proteomes" id="UP000076503">
    <property type="component" value="Unassembled WGS sequence"/>
</dbReference>
<evidence type="ECO:0000256" key="4">
    <source>
        <dbReference type="ARBA" id="ARBA00023160"/>
    </source>
</evidence>
<dbReference type="InterPro" id="IPR007431">
    <property type="entry name" value="ACP_PD"/>
</dbReference>
<evidence type="ECO:0000256" key="3">
    <source>
        <dbReference type="ARBA" id="ARBA00023098"/>
    </source>
</evidence>
<dbReference type="EMBL" id="AUXZ01000130">
    <property type="protein sequence ID" value="KZN45324.1"/>
    <property type="molecule type" value="Genomic_DNA"/>
</dbReference>
<dbReference type="AlphaFoldDB" id="A0A167AFB7"/>
<dbReference type="PATRIC" id="fig|1365251.3.peg.4913"/>
<evidence type="ECO:0000313" key="6">
    <source>
        <dbReference type="Proteomes" id="UP000076503"/>
    </source>
</evidence>
<proteinExistence type="predicted"/>
<organism evidence="5 6">
    <name type="scientific">Pseudoalteromonas luteoviolacea H33</name>
    <dbReference type="NCBI Taxonomy" id="1365251"/>
    <lineage>
        <taxon>Bacteria</taxon>
        <taxon>Pseudomonadati</taxon>
        <taxon>Pseudomonadota</taxon>
        <taxon>Gammaproteobacteria</taxon>
        <taxon>Alteromonadales</taxon>
        <taxon>Pseudoalteromonadaceae</taxon>
        <taxon>Pseudoalteromonas</taxon>
    </lineage>
</organism>
<dbReference type="OrthoDB" id="8442777at2"/>